<reference evidence="3" key="4">
    <citation type="submission" date="2019-03" db="UniProtKB">
        <authorList>
            <consortium name="EnsemblPlants"/>
        </authorList>
    </citation>
    <scope>IDENTIFICATION</scope>
</reference>
<name>A0A453A2A0_AEGTS</name>
<protein>
    <submittedName>
        <fullName evidence="3">Uncharacterized protein</fullName>
    </submittedName>
</protein>
<keyword evidence="2" id="KW-0812">Transmembrane</keyword>
<keyword evidence="2" id="KW-1133">Transmembrane helix</keyword>
<evidence type="ECO:0000313" key="3">
    <source>
        <dbReference type="EnsemblPlants" id="AET1Gv21014600.5"/>
    </source>
</evidence>
<reference evidence="4" key="1">
    <citation type="journal article" date="2014" name="Science">
        <title>Ancient hybridizations among the ancestral genomes of bread wheat.</title>
        <authorList>
            <consortium name="International Wheat Genome Sequencing Consortium,"/>
            <person name="Marcussen T."/>
            <person name="Sandve S.R."/>
            <person name="Heier L."/>
            <person name="Spannagl M."/>
            <person name="Pfeifer M."/>
            <person name="Jakobsen K.S."/>
            <person name="Wulff B.B."/>
            <person name="Steuernagel B."/>
            <person name="Mayer K.F."/>
            <person name="Olsen O.A."/>
        </authorList>
    </citation>
    <scope>NUCLEOTIDE SEQUENCE [LARGE SCALE GENOMIC DNA]</scope>
    <source>
        <strain evidence="4">cv. AL8/78</strain>
    </source>
</reference>
<dbReference type="AlphaFoldDB" id="A0A453A2A0"/>
<feature type="region of interest" description="Disordered" evidence="1">
    <location>
        <begin position="1"/>
        <end position="48"/>
    </location>
</feature>
<reference evidence="3" key="5">
    <citation type="journal article" date="2021" name="G3 (Bethesda)">
        <title>Aegilops tauschii genome assembly Aet v5.0 features greater sequence contiguity and improved annotation.</title>
        <authorList>
            <person name="Wang L."/>
            <person name="Zhu T."/>
            <person name="Rodriguez J.C."/>
            <person name="Deal K.R."/>
            <person name="Dubcovsky J."/>
            <person name="McGuire P.E."/>
            <person name="Lux T."/>
            <person name="Spannagl M."/>
            <person name="Mayer K.F.X."/>
            <person name="Baldrich P."/>
            <person name="Meyers B.C."/>
            <person name="Huo N."/>
            <person name="Gu Y.Q."/>
            <person name="Zhou H."/>
            <person name="Devos K.M."/>
            <person name="Bennetzen J.L."/>
            <person name="Unver T."/>
            <person name="Budak H."/>
            <person name="Gulick P.J."/>
            <person name="Galiba G."/>
            <person name="Kalapos B."/>
            <person name="Nelson D.R."/>
            <person name="Li P."/>
            <person name="You F.M."/>
            <person name="Luo M.C."/>
            <person name="Dvorak J."/>
        </authorList>
    </citation>
    <scope>NUCLEOTIDE SEQUENCE [LARGE SCALE GENOMIC DNA]</scope>
    <source>
        <strain evidence="3">cv. AL8/78</strain>
    </source>
</reference>
<sequence>RRPCTGRTHGSCRSSRRPIGRPSGQAVLRMRSSKTNGSVQKAGRVSHAQGEGPSWVLVAGGVLVSTLSVRLGCKLKQMFDTKKQNSTSRGLMLPFAVLVLIAVICAVC</sequence>
<dbReference type="PANTHER" id="PTHR34462">
    <property type="entry name" value="OS05G0587400 PROTEIN"/>
    <property type="match status" value="1"/>
</dbReference>
<organism evidence="3 4">
    <name type="scientific">Aegilops tauschii subsp. strangulata</name>
    <name type="common">Goatgrass</name>
    <dbReference type="NCBI Taxonomy" id="200361"/>
    <lineage>
        <taxon>Eukaryota</taxon>
        <taxon>Viridiplantae</taxon>
        <taxon>Streptophyta</taxon>
        <taxon>Embryophyta</taxon>
        <taxon>Tracheophyta</taxon>
        <taxon>Spermatophyta</taxon>
        <taxon>Magnoliopsida</taxon>
        <taxon>Liliopsida</taxon>
        <taxon>Poales</taxon>
        <taxon>Poaceae</taxon>
        <taxon>BOP clade</taxon>
        <taxon>Pooideae</taxon>
        <taxon>Triticodae</taxon>
        <taxon>Triticeae</taxon>
        <taxon>Triticinae</taxon>
        <taxon>Aegilops</taxon>
    </lineage>
</organism>
<evidence type="ECO:0000256" key="1">
    <source>
        <dbReference type="SAM" id="MobiDB-lite"/>
    </source>
</evidence>
<dbReference type="PANTHER" id="PTHR34462:SF1">
    <property type="entry name" value="OS05G0587400 PROTEIN"/>
    <property type="match status" value="1"/>
</dbReference>
<accession>A0A453A2A0</accession>
<dbReference type="EnsemblPlants" id="AET1Gv21014600.5">
    <property type="protein sequence ID" value="AET1Gv21014600.5"/>
    <property type="gene ID" value="AET1Gv21014600"/>
</dbReference>
<keyword evidence="4" id="KW-1185">Reference proteome</keyword>
<reference evidence="4" key="2">
    <citation type="journal article" date="2017" name="Nat. Plants">
        <title>The Aegilops tauschii genome reveals multiple impacts of transposons.</title>
        <authorList>
            <person name="Zhao G."/>
            <person name="Zou C."/>
            <person name="Li K."/>
            <person name="Wang K."/>
            <person name="Li T."/>
            <person name="Gao L."/>
            <person name="Zhang X."/>
            <person name="Wang H."/>
            <person name="Yang Z."/>
            <person name="Liu X."/>
            <person name="Jiang W."/>
            <person name="Mao L."/>
            <person name="Kong X."/>
            <person name="Jiao Y."/>
            <person name="Jia J."/>
        </authorList>
    </citation>
    <scope>NUCLEOTIDE SEQUENCE [LARGE SCALE GENOMIC DNA]</scope>
    <source>
        <strain evidence="4">cv. AL8/78</strain>
    </source>
</reference>
<dbReference type="Proteomes" id="UP000015105">
    <property type="component" value="Chromosome 1D"/>
</dbReference>
<feature type="transmembrane region" description="Helical" evidence="2">
    <location>
        <begin position="90"/>
        <end position="107"/>
    </location>
</feature>
<reference evidence="3" key="3">
    <citation type="journal article" date="2017" name="Nature">
        <title>Genome sequence of the progenitor of the wheat D genome Aegilops tauschii.</title>
        <authorList>
            <person name="Luo M.C."/>
            <person name="Gu Y.Q."/>
            <person name="Puiu D."/>
            <person name="Wang H."/>
            <person name="Twardziok S.O."/>
            <person name="Deal K.R."/>
            <person name="Huo N."/>
            <person name="Zhu T."/>
            <person name="Wang L."/>
            <person name="Wang Y."/>
            <person name="McGuire P.E."/>
            <person name="Liu S."/>
            <person name="Long H."/>
            <person name="Ramasamy R.K."/>
            <person name="Rodriguez J.C."/>
            <person name="Van S.L."/>
            <person name="Yuan L."/>
            <person name="Wang Z."/>
            <person name="Xia Z."/>
            <person name="Xiao L."/>
            <person name="Anderson O.D."/>
            <person name="Ouyang S."/>
            <person name="Liang Y."/>
            <person name="Zimin A.V."/>
            <person name="Pertea G."/>
            <person name="Qi P."/>
            <person name="Bennetzen J.L."/>
            <person name="Dai X."/>
            <person name="Dawson M.W."/>
            <person name="Muller H.G."/>
            <person name="Kugler K."/>
            <person name="Rivarola-Duarte L."/>
            <person name="Spannagl M."/>
            <person name="Mayer K.F.X."/>
            <person name="Lu F.H."/>
            <person name="Bevan M.W."/>
            <person name="Leroy P."/>
            <person name="Li P."/>
            <person name="You F.M."/>
            <person name="Sun Q."/>
            <person name="Liu Z."/>
            <person name="Lyons E."/>
            <person name="Wicker T."/>
            <person name="Salzberg S.L."/>
            <person name="Devos K.M."/>
            <person name="Dvorak J."/>
        </authorList>
    </citation>
    <scope>NUCLEOTIDE SEQUENCE [LARGE SCALE GENOMIC DNA]</scope>
    <source>
        <strain evidence="3">cv. AL8/78</strain>
    </source>
</reference>
<evidence type="ECO:0000313" key="4">
    <source>
        <dbReference type="Proteomes" id="UP000015105"/>
    </source>
</evidence>
<proteinExistence type="predicted"/>
<keyword evidence="2" id="KW-0472">Membrane</keyword>
<evidence type="ECO:0000256" key="2">
    <source>
        <dbReference type="SAM" id="Phobius"/>
    </source>
</evidence>
<dbReference type="Gramene" id="AET1Gv21014600.5">
    <property type="protein sequence ID" value="AET1Gv21014600.5"/>
    <property type="gene ID" value="AET1Gv21014600"/>
</dbReference>